<gene>
    <name evidence="9" type="primary">hrb</name>
    <name evidence="9" type="ORF">CODIS_02660</name>
</gene>
<comment type="caution">
    <text evidence="9">The sequence shown here is derived from an EMBL/GenBank/DDBJ whole genome shotgun (WGS) entry which is preliminary data.</text>
</comment>
<evidence type="ECO:0000313" key="10">
    <source>
        <dbReference type="Proteomes" id="UP000094769"/>
    </source>
</evidence>
<keyword evidence="3" id="KW-0813">Transport</keyword>
<evidence type="ECO:0000259" key="8">
    <source>
        <dbReference type="PROSITE" id="PS50903"/>
    </source>
</evidence>
<dbReference type="PANTHER" id="PTHR47627">
    <property type="entry name" value="RUBREDOXIN"/>
    <property type="match status" value="1"/>
</dbReference>
<sequence length="75" mass="8535">MSDAFFAGSYGGNAQKLHDDSRLECKICWYIYDPAEGDTYWQIPPGTPFSQLPPHWSCPNCDGNKRDFMVVRDTS</sequence>
<dbReference type="Gene3D" id="2.20.28.10">
    <property type="match status" value="1"/>
</dbReference>
<dbReference type="InterPro" id="IPR024935">
    <property type="entry name" value="Rubredoxin_dom"/>
</dbReference>
<dbReference type="EMBL" id="MARB01000001">
    <property type="protein sequence ID" value="ODJ89706.1"/>
    <property type="molecule type" value="Genomic_DNA"/>
</dbReference>
<feature type="domain" description="Rubredoxin-like" evidence="8">
    <location>
        <begin position="20"/>
        <end position="71"/>
    </location>
</feature>
<dbReference type="InterPro" id="IPR024934">
    <property type="entry name" value="Rubredoxin-like_dom"/>
</dbReference>
<organism evidence="9 10">
    <name type="scientific">Candidatus Thiodiazotropha endolucinida</name>
    <dbReference type="NCBI Taxonomy" id="1655433"/>
    <lineage>
        <taxon>Bacteria</taxon>
        <taxon>Pseudomonadati</taxon>
        <taxon>Pseudomonadota</taxon>
        <taxon>Gammaproteobacteria</taxon>
        <taxon>Chromatiales</taxon>
        <taxon>Sedimenticolaceae</taxon>
        <taxon>Candidatus Thiodiazotropha</taxon>
    </lineage>
</organism>
<evidence type="ECO:0000256" key="7">
    <source>
        <dbReference type="RuleBase" id="RU003820"/>
    </source>
</evidence>
<proteinExistence type="inferred from homology"/>
<comment type="cofactor">
    <cofactor evidence="1 7">
        <name>Fe(3+)</name>
        <dbReference type="ChEBI" id="CHEBI:29034"/>
    </cofactor>
</comment>
<dbReference type="RefSeq" id="WP_069120786.1">
    <property type="nucleotide sequence ID" value="NZ_MARB01000001.1"/>
</dbReference>
<evidence type="ECO:0000256" key="2">
    <source>
        <dbReference type="ARBA" id="ARBA00005337"/>
    </source>
</evidence>
<reference evidence="9 10" key="1">
    <citation type="submission" date="2016-06" db="EMBL/GenBank/DDBJ databases">
        <title>Genome sequence of endosymbiont of Candidatus Endolucinida thiodiazotropha.</title>
        <authorList>
            <person name="Poehlein A."/>
            <person name="Koenig S."/>
            <person name="Heiden S.E."/>
            <person name="Thuermer A."/>
            <person name="Voget S."/>
            <person name="Daniel R."/>
            <person name="Markert S."/>
            <person name="Gros O."/>
            <person name="Schweder T."/>
        </authorList>
    </citation>
    <scope>NUCLEOTIDE SEQUENCE [LARGE SCALE GENOMIC DNA]</scope>
    <source>
        <strain evidence="9 10">COS</strain>
    </source>
</reference>
<dbReference type="InterPro" id="IPR050526">
    <property type="entry name" value="Rubredoxin_ET"/>
</dbReference>
<evidence type="ECO:0000256" key="5">
    <source>
        <dbReference type="ARBA" id="ARBA00022982"/>
    </source>
</evidence>
<evidence type="ECO:0000256" key="3">
    <source>
        <dbReference type="ARBA" id="ARBA00022448"/>
    </source>
</evidence>
<dbReference type="CDD" id="cd00730">
    <property type="entry name" value="rubredoxin"/>
    <property type="match status" value="1"/>
</dbReference>
<keyword evidence="10" id="KW-1185">Reference proteome</keyword>
<evidence type="ECO:0000256" key="1">
    <source>
        <dbReference type="ARBA" id="ARBA00001965"/>
    </source>
</evidence>
<dbReference type="InterPro" id="IPR018527">
    <property type="entry name" value="Rubredoxin_Fe_BS"/>
</dbReference>
<dbReference type="PRINTS" id="PR00163">
    <property type="entry name" value="RUBREDOXIN"/>
</dbReference>
<dbReference type="GO" id="GO:0043448">
    <property type="term" value="P:alkane catabolic process"/>
    <property type="evidence" value="ECO:0007669"/>
    <property type="project" value="TreeGrafter"/>
</dbReference>
<dbReference type="PANTHER" id="PTHR47627:SF1">
    <property type="entry name" value="RUBREDOXIN-1-RELATED"/>
    <property type="match status" value="1"/>
</dbReference>
<dbReference type="GO" id="GO:0009055">
    <property type="term" value="F:electron transfer activity"/>
    <property type="evidence" value="ECO:0007669"/>
    <property type="project" value="TreeGrafter"/>
</dbReference>
<evidence type="ECO:0000313" key="9">
    <source>
        <dbReference type="EMBL" id="ODJ89706.1"/>
    </source>
</evidence>
<dbReference type="Proteomes" id="UP000094769">
    <property type="component" value="Unassembled WGS sequence"/>
</dbReference>
<dbReference type="AlphaFoldDB" id="A0A7Z0VQY0"/>
<evidence type="ECO:0000256" key="6">
    <source>
        <dbReference type="ARBA" id="ARBA00023004"/>
    </source>
</evidence>
<dbReference type="PROSITE" id="PS00202">
    <property type="entry name" value="RUBREDOXIN"/>
    <property type="match status" value="1"/>
</dbReference>
<comment type="similarity">
    <text evidence="2 7">Belongs to the rubredoxin family.</text>
</comment>
<keyword evidence="4 7" id="KW-0479">Metal-binding</keyword>
<protein>
    <recommendedName>
        <fullName evidence="7">Rubredoxin</fullName>
    </recommendedName>
</protein>
<accession>A0A7Z0VQY0</accession>
<keyword evidence="6 7" id="KW-0408">Iron</keyword>
<dbReference type="SUPFAM" id="SSF57802">
    <property type="entry name" value="Rubredoxin-like"/>
    <property type="match status" value="1"/>
</dbReference>
<dbReference type="PROSITE" id="PS50903">
    <property type="entry name" value="RUBREDOXIN_LIKE"/>
    <property type="match status" value="1"/>
</dbReference>
<name>A0A7Z0VQY0_9GAMM</name>
<dbReference type="Pfam" id="PF00301">
    <property type="entry name" value="Rubredoxin"/>
    <property type="match status" value="1"/>
</dbReference>
<keyword evidence="5 7" id="KW-0249">Electron transport</keyword>
<evidence type="ECO:0000256" key="4">
    <source>
        <dbReference type="ARBA" id="ARBA00022723"/>
    </source>
</evidence>
<dbReference type="OrthoDB" id="9800607at2"/>
<dbReference type="GO" id="GO:0005506">
    <property type="term" value="F:iron ion binding"/>
    <property type="evidence" value="ECO:0007669"/>
    <property type="project" value="UniProtKB-UniRule"/>
</dbReference>